<dbReference type="Proteomes" id="UP000743370">
    <property type="component" value="Unassembled WGS sequence"/>
</dbReference>
<accession>A0A8T0KY16</accession>
<dbReference type="EMBL" id="JABFOF010000003">
    <property type="protein sequence ID" value="KAG2402665.1"/>
    <property type="molecule type" value="Genomic_DNA"/>
</dbReference>
<comment type="caution">
    <text evidence="2">The sequence shown here is derived from an EMBL/GenBank/DDBJ whole genome shotgun (WGS) entry which is preliminary data.</text>
</comment>
<gene>
    <name evidence="2" type="ORF">HKW66_Vig0238620</name>
</gene>
<reference evidence="2 3" key="1">
    <citation type="submission" date="2020-05" db="EMBL/GenBank/DDBJ databases">
        <title>Vigna angularis (adzuki bean) Var. LongXiaoDou No. 4 denovo assembly.</title>
        <authorList>
            <person name="Xiang H."/>
        </authorList>
    </citation>
    <scope>NUCLEOTIDE SEQUENCE [LARGE SCALE GENOMIC DNA]</scope>
    <source>
        <tissue evidence="2">Leaf</tissue>
    </source>
</reference>
<organism evidence="2 3">
    <name type="scientific">Phaseolus angularis</name>
    <name type="common">Azuki bean</name>
    <name type="synonym">Vigna angularis</name>
    <dbReference type="NCBI Taxonomy" id="3914"/>
    <lineage>
        <taxon>Eukaryota</taxon>
        <taxon>Viridiplantae</taxon>
        <taxon>Streptophyta</taxon>
        <taxon>Embryophyta</taxon>
        <taxon>Tracheophyta</taxon>
        <taxon>Spermatophyta</taxon>
        <taxon>Magnoliopsida</taxon>
        <taxon>eudicotyledons</taxon>
        <taxon>Gunneridae</taxon>
        <taxon>Pentapetalae</taxon>
        <taxon>rosids</taxon>
        <taxon>fabids</taxon>
        <taxon>Fabales</taxon>
        <taxon>Fabaceae</taxon>
        <taxon>Papilionoideae</taxon>
        <taxon>50 kb inversion clade</taxon>
        <taxon>NPAAA clade</taxon>
        <taxon>indigoferoid/millettioid clade</taxon>
        <taxon>Phaseoleae</taxon>
        <taxon>Vigna</taxon>
    </lineage>
</organism>
<feature type="compositionally biased region" description="Polar residues" evidence="1">
    <location>
        <begin position="80"/>
        <end position="92"/>
    </location>
</feature>
<evidence type="ECO:0000313" key="2">
    <source>
        <dbReference type="EMBL" id="KAG2402665.1"/>
    </source>
</evidence>
<protein>
    <submittedName>
        <fullName evidence="2">Uncharacterized protein</fullName>
    </submittedName>
</protein>
<dbReference type="AlphaFoldDB" id="A0A8T0KY16"/>
<sequence>MRVVDVVGLGVQKLEPSVMEELGEQSKGRDRRKKVFKADIGPPTEELLNASSRPVIRPYPCAQNNNKNKDVGPYEKACPSASNNKTTTPMED</sequence>
<proteinExistence type="predicted"/>
<evidence type="ECO:0000256" key="1">
    <source>
        <dbReference type="SAM" id="MobiDB-lite"/>
    </source>
</evidence>
<feature type="region of interest" description="Disordered" evidence="1">
    <location>
        <begin position="62"/>
        <end position="92"/>
    </location>
</feature>
<name>A0A8T0KY16_PHAAN</name>
<evidence type="ECO:0000313" key="3">
    <source>
        <dbReference type="Proteomes" id="UP000743370"/>
    </source>
</evidence>